<dbReference type="STRING" id="137246.A0A401SYT3"/>
<evidence type="ECO:0000313" key="2">
    <source>
        <dbReference type="EMBL" id="GCC35561.1"/>
    </source>
</evidence>
<organism evidence="2 3">
    <name type="scientific">Chiloscyllium punctatum</name>
    <name type="common">Brownbanded bambooshark</name>
    <name type="synonym">Hemiscyllium punctatum</name>
    <dbReference type="NCBI Taxonomy" id="137246"/>
    <lineage>
        <taxon>Eukaryota</taxon>
        <taxon>Metazoa</taxon>
        <taxon>Chordata</taxon>
        <taxon>Craniata</taxon>
        <taxon>Vertebrata</taxon>
        <taxon>Chondrichthyes</taxon>
        <taxon>Elasmobranchii</taxon>
        <taxon>Galeomorphii</taxon>
        <taxon>Galeoidea</taxon>
        <taxon>Orectolobiformes</taxon>
        <taxon>Hemiscylliidae</taxon>
        <taxon>Chiloscyllium</taxon>
    </lineage>
</organism>
<gene>
    <name evidence="2" type="ORF">chiPu_0014046</name>
</gene>
<dbReference type="InterPro" id="IPR022742">
    <property type="entry name" value="Hydrolase_4"/>
</dbReference>
<protein>
    <recommendedName>
        <fullName evidence="1">Serine aminopeptidase S33 domain-containing protein</fullName>
    </recommendedName>
</protein>
<dbReference type="InterPro" id="IPR029058">
    <property type="entry name" value="AB_hydrolase_fold"/>
</dbReference>
<reference evidence="2 3" key="1">
    <citation type="journal article" date="2018" name="Nat. Ecol. Evol.">
        <title>Shark genomes provide insights into elasmobranch evolution and the origin of vertebrates.</title>
        <authorList>
            <person name="Hara Y"/>
            <person name="Yamaguchi K"/>
            <person name="Onimaru K"/>
            <person name="Kadota M"/>
            <person name="Koyanagi M"/>
            <person name="Keeley SD"/>
            <person name="Tatsumi K"/>
            <person name="Tanaka K"/>
            <person name="Motone F"/>
            <person name="Kageyama Y"/>
            <person name="Nozu R"/>
            <person name="Adachi N"/>
            <person name="Nishimura O"/>
            <person name="Nakagawa R"/>
            <person name="Tanegashima C"/>
            <person name="Kiyatake I"/>
            <person name="Matsumoto R"/>
            <person name="Murakumo K"/>
            <person name="Nishida K"/>
            <person name="Terakita A"/>
            <person name="Kuratani S"/>
            <person name="Sato K"/>
            <person name="Hyodo S Kuraku.S."/>
        </authorList>
    </citation>
    <scope>NUCLEOTIDE SEQUENCE [LARGE SCALE GENOMIC DNA]</scope>
</reference>
<dbReference type="PANTHER" id="PTHR11614">
    <property type="entry name" value="PHOSPHOLIPASE-RELATED"/>
    <property type="match status" value="1"/>
</dbReference>
<dbReference type="AlphaFoldDB" id="A0A401SYT3"/>
<dbReference type="Pfam" id="PF12146">
    <property type="entry name" value="Hydrolase_4"/>
    <property type="match status" value="1"/>
</dbReference>
<comment type="caution">
    <text evidence="2">The sequence shown here is derived from an EMBL/GenBank/DDBJ whole genome shotgun (WGS) entry which is preliminary data.</text>
</comment>
<dbReference type="Proteomes" id="UP000287033">
    <property type="component" value="Unassembled WGS sequence"/>
</dbReference>
<keyword evidence="3" id="KW-1185">Reference proteome</keyword>
<accession>A0A401SYT3</accession>
<name>A0A401SYT3_CHIPU</name>
<feature type="domain" description="Serine aminopeptidase S33" evidence="1">
    <location>
        <begin position="1"/>
        <end position="219"/>
    </location>
</feature>
<proteinExistence type="predicted"/>
<evidence type="ECO:0000313" key="3">
    <source>
        <dbReference type="Proteomes" id="UP000287033"/>
    </source>
</evidence>
<dbReference type="OMA" id="QNAQNLW"/>
<dbReference type="OrthoDB" id="2498029at2759"/>
<dbReference type="Gene3D" id="3.40.50.1820">
    <property type="entry name" value="alpha/beta hydrolase"/>
    <property type="match status" value="1"/>
</dbReference>
<dbReference type="InterPro" id="IPR051044">
    <property type="entry name" value="MAG_DAG_Lipase"/>
</dbReference>
<dbReference type="SUPFAM" id="SSF53474">
    <property type="entry name" value="alpha/beta-Hydrolases"/>
    <property type="match status" value="1"/>
</dbReference>
<dbReference type="EMBL" id="BEZZ01000716">
    <property type="protein sequence ID" value="GCC35561.1"/>
    <property type="molecule type" value="Genomic_DNA"/>
</dbReference>
<evidence type="ECO:0000259" key="1">
    <source>
        <dbReference type="Pfam" id="PF12146"/>
    </source>
</evidence>
<sequence length="222" mass="24771">MIIHGAGEHSGRYAEVVSMLTKQSLFVFSHDHIGHGQSEGKRMIGSDFRIYVRDCLQHLDLMKDRHPGLQIFLFAHSMGGLVAIYVLHERPEDIAGVIFVAPLVILNPEAATPMKVFLARVLDYFLPNMSLGYMDPHSLSRNTKEVQDYIDDPLNHHGPVRVRFAAMLLSAVTSVEKVLPTITSRMLLLHGDADKLCDVSGSYLFYKTAASSDKTLKVMSFS</sequence>